<dbReference type="OrthoDB" id="1931517at2"/>
<dbReference type="Proteomes" id="UP000184536">
    <property type="component" value="Unassembled WGS sequence"/>
</dbReference>
<organism evidence="1 2">
    <name type="scientific">Geosporobacter subterraneus DSM 17957</name>
    <dbReference type="NCBI Taxonomy" id="1121919"/>
    <lineage>
        <taxon>Bacteria</taxon>
        <taxon>Bacillati</taxon>
        <taxon>Bacillota</taxon>
        <taxon>Clostridia</taxon>
        <taxon>Peptostreptococcales</taxon>
        <taxon>Thermotaleaceae</taxon>
        <taxon>Geosporobacter</taxon>
    </lineage>
</organism>
<dbReference type="STRING" id="1121919.SAMN02745975_01778"/>
<protein>
    <submittedName>
        <fullName evidence="1">Cyclic lactone autoinducer peptide</fullName>
    </submittedName>
</protein>
<reference evidence="2" key="1">
    <citation type="submission" date="2016-11" db="EMBL/GenBank/DDBJ databases">
        <authorList>
            <person name="Varghese N."/>
            <person name="Submissions S."/>
        </authorList>
    </citation>
    <scope>NUCLEOTIDE SEQUENCE [LARGE SCALE GENOMIC DNA]</scope>
    <source>
        <strain evidence="2">DSM 17957</strain>
    </source>
</reference>
<dbReference type="RefSeq" id="WP_110940935.1">
    <property type="nucleotide sequence ID" value="NZ_FQZV01000020.1"/>
</dbReference>
<proteinExistence type="predicted"/>
<accession>A0A1M6I9R7</accession>
<evidence type="ECO:0000313" key="2">
    <source>
        <dbReference type="Proteomes" id="UP000184536"/>
    </source>
</evidence>
<gene>
    <name evidence="1" type="ORF">SAMN02745975_01778</name>
</gene>
<evidence type="ECO:0000313" key="1">
    <source>
        <dbReference type="EMBL" id="SHJ31234.1"/>
    </source>
</evidence>
<sequence length="47" mass="5306">MKKIMGFVRRNGLTMLSFLGLVVGSMASTTQTLFYTHQVKCPEELLK</sequence>
<dbReference type="NCBIfam" id="TIGR04223">
    <property type="entry name" value="quorum_AgrD"/>
    <property type="match status" value="1"/>
</dbReference>
<dbReference type="AlphaFoldDB" id="A0A1M6I9R7"/>
<dbReference type="EMBL" id="FQZV01000020">
    <property type="protein sequence ID" value="SHJ31234.1"/>
    <property type="molecule type" value="Genomic_DNA"/>
</dbReference>
<dbReference type="InterPro" id="IPR009229">
    <property type="entry name" value="AgrD"/>
</dbReference>
<name>A0A1M6I9R7_9FIRM</name>
<keyword evidence="2" id="KW-1185">Reference proteome</keyword>